<proteinExistence type="predicted"/>
<dbReference type="EMBL" id="BAABBO010000018">
    <property type="protein sequence ID" value="GAA3975389.1"/>
    <property type="molecule type" value="Genomic_DNA"/>
</dbReference>
<dbReference type="PANTHER" id="PTHR33747:SF1">
    <property type="entry name" value="ADENYLATE CYCLASE-ASSOCIATED CAP C-TERMINAL DOMAIN-CONTAINING PROTEIN"/>
    <property type="match status" value="1"/>
</dbReference>
<dbReference type="Proteomes" id="UP001501337">
    <property type="component" value="Unassembled WGS sequence"/>
</dbReference>
<evidence type="ECO:0000313" key="3">
    <source>
        <dbReference type="Proteomes" id="UP001501337"/>
    </source>
</evidence>
<name>A0ABP7Q315_9GAMM</name>
<evidence type="ECO:0000259" key="1">
    <source>
        <dbReference type="Pfam" id="PF17775"/>
    </source>
</evidence>
<dbReference type="InterPro" id="IPR048469">
    <property type="entry name" value="YchJ-like_M"/>
</dbReference>
<sequence length="115" mass="13119">MRSRFCAFVVKDSRYLLETWHPSTRPNKLGLKNTPEYCSLKIVGSGTEADKGWVHFIAVHREGAGFGFLEERSDFLREDGPWYYVRGKTSQGVLNPVRNEPCPCGSGRKYKKCCI</sequence>
<feature type="domain" description="YchJ-like middle NTF2-like" evidence="1">
    <location>
        <begin position="1"/>
        <end position="87"/>
    </location>
</feature>
<gene>
    <name evidence="2" type="ORF">GCM10022278_35390</name>
</gene>
<organism evidence="2 3">
    <name type="scientific">Allohahella marinimesophila</name>
    <dbReference type="NCBI Taxonomy" id="1054972"/>
    <lineage>
        <taxon>Bacteria</taxon>
        <taxon>Pseudomonadati</taxon>
        <taxon>Pseudomonadota</taxon>
        <taxon>Gammaproteobacteria</taxon>
        <taxon>Oceanospirillales</taxon>
        <taxon>Hahellaceae</taxon>
        <taxon>Allohahella</taxon>
    </lineage>
</organism>
<dbReference type="InterPro" id="IPR032710">
    <property type="entry name" value="NTF2-like_dom_sf"/>
</dbReference>
<evidence type="ECO:0000313" key="2">
    <source>
        <dbReference type="EMBL" id="GAA3975389.1"/>
    </source>
</evidence>
<dbReference type="SUPFAM" id="SSF103642">
    <property type="entry name" value="Sec-C motif"/>
    <property type="match status" value="1"/>
</dbReference>
<dbReference type="PANTHER" id="PTHR33747">
    <property type="entry name" value="UPF0225 PROTEIN SCO1677"/>
    <property type="match status" value="1"/>
</dbReference>
<dbReference type="SUPFAM" id="SSF54427">
    <property type="entry name" value="NTF2-like"/>
    <property type="match status" value="1"/>
</dbReference>
<dbReference type="Pfam" id="PF17775">
    <property type="entry name" value="YchJ_M-like"/>
    <property type="match status" value="1"/>
</dbReference>
<comment type="caution">
    <text evidence="2">The sequence shown here is derived from an EMBL/GenBank/DDBJ whole genome shotgun (WGS) entry which is preliminary data.</text>
</comment>
<dbReference type="Pfam" id="PF02810">
    <property type="entry name" value="SEC-C"/>
    <property type="match status" value="1"/>
</dbReference>
<reference evidence="3" key="1">
    <citation type="journal article" date="2019" name="Int. J. Syst. Evol. Microbiol.">
        <title>The Global Catalogue of Microorganisms (GCM) 10K type strain sequencing project: providing services to taxonomists for standard genome sequencing and annotation.</title>
        <authorList>
            <consortium name="The Broad Institute Genomics Platform"/>
            <consortium name="The Broad Institute Genome Sequencing Center for Infectious Disease"/>
            <person name="Wu L."/>
            <person name="Ma J."/>
        </authorList>
    </citation>
    <scope>NUCLEOTIDE SEQUENCE [LARGE SCALE GENOMIC DNA]</scope>
    <source>
        <strain evidence="3">JCM 17555</strain>
    </source>
</reference>
<keyword evidence="3" id="KW-1185">Reference proteome</keyword>
<dbReference type="Gene3D" id="3.10.450.50">
    <property type="match status" value="1"/>
</dbReference>
<protein>
    <submittedName>
        <fullName evidence="2">YchJ family protein</fullName>
    </submittedName>
</protein>
<dbReference type="InterPro" id="IPR004027">
    <property type="entry name" value="SEC_C_motif"/>
</dbReference>
<accession>A0ABP7Q315</accession>